<accession>A0A975INF7</accession>
<dbReference type="EMBL" id="CP071696">
    <property type="protein sequence ID" value="QTX04520.1"/>
    <property type="molecule type" value="Genomic_DNA"/>
</dbReference>
<evidence type="ECO:0000313" key="1">
    <source>
        <dbReference type="EMBL" id="QTX04520.1"/>
    </source>
</evidence>
<organism evidence="1 2">
    <name type="scientific">Agromyces archimandritae</name>
    <dbReference type="NCBI Taxonomy" id="2781962"/>
    <lineage>
        <taxon>Bacteria</taxon>
        <taxon>Bacillati</taxon>
        <taxon>Actinomycetota</taxon>
        <taxon>Actinomycetes</taxon>
        <taxon>Micrococcales</taxon>
        <taxon>Microbacteriaceae</taxon>
        <taxon>Agromyces</taxon>
    </lineage>
</organism>
<reference evidence="1" key="1">
    <citation type="submission" date="2021-03" db="EMBL/GenBank/DDBJ databases">
        <title>Agromyces archimandritus sp. nov., isolated from the cockroach Archimandrita tessellata.</title>
        <authorList>
            <person name="Guzman J."/>
            <person name="Ortuzar M."/>
            <person name="Poehlein A."/>
            <person name="Daniel R."/>
            <person name="Trujillo M."/>
            <person name="Vilcinskas A."/>
        </authorList>
    </citation>
    <scope>NUCLEOTIDE SEQUENCE</scope>
    <source>
        <strain evidence="1">G127AT</strain>
    </source>
</reference>
<dbReference type="RefSeq" id="WP_210898189.1">
    <property type="nucleotide sequence ID" value="NZ_CP071696.1"/>
</dbReference>
<sequence>MSDNETSAEYIAEFLDGPLEGEYVPRVLVDGRPDERVGMIAAVEGLESVFWYELVDSREVDGQQRVRYRFDAGDSDPVEPDDEND</sequence>
<keyword evidence="2" id="KW-1185">Reference proteome</keyword>
<name>A0A975INF7_9MICO</name>
<dbReference type="KEGG" id="aarc:G127AT_14840"/>
<protein>
    <submittedName>
        <fullName evidence="1">Uncharacterized protein</fullName>
    </submittedName>
</protein>
<proteinExistence type="predicted"/>
<dbReference type="AlphaFoldDB" id="A0A975INF7"/>
<evidence type="ECO:0000313" key="2">
    <source>
        <dbReference type="Proteomes" id="UP000671914"/>
    </source>
</evidence>
<gene>
    <name evidence="1" type="ORF">G127AT_14840</name>
</gene>
<dbReference type="Proteomes" id="UP000671914">
    <property type="component" value="Chromosome"/>
</dbReference>